<dbReference type="Proteomes" id="UP000676336">
    <property type="component" value="Unassembled WGS sequence"/>
</dbReference>
<sequence>VEILHITTAGSYSYLHAKTWEEIIESSMPKLRIFDTINEDATETENLVHYFSLLPFTFTFWTQKKWLKDYKLYHVPDRGLYSTQGTIDFKSNEHVYICNSNAIYHCNDYFPNAEKIRFMANLFPQIESLKIGVVLKEILNIIRYLLTEMFHLSFLCIKQIPKLCLREMNLFVQSGKLRENYSIKLIDHDLYLWW</sequence>
<proteinExistence type="predicted"/>
<evidence type="ECO:0000313" key="1">
    <source>
        <dbReference type="EMBL" id="CAF4520151.1"/>
    </source>
</evidence>
<protein>
    <submittedName>
        <fullName evidence="1">Uncharacterized protein</fullName>
    </submittedName>
</protein>
<name>A0A8S2Y1H6_9BILA</name>
<reference evidence="1" key="1">
    <citation type="submission" date="2021-02" db="EMBL/GenBank/DDBJ databases">
        <authorList>
            <person name="Nowell W R."/>
        </authorList>
    </citation>
    <scope>NUCLEOTIDE SEQUENCE</scope>
</reference>
<dbReference type="EMBL" id="CAJOBI010086285">
    <property type="protein sequence ID" value="CAF4520151.1"/>
    <property type="molecule type" value="Genomic_DNA"/>
</dbReference>
<accession>A0A8S2Y1H6</accession>
<gene>
    <name evidence="1" type="ORF">SMN809_LOCUS35780</name>
</gene>
<feature type="non-terminal residue" evidence="1">
    <location>
        <position position="1"/>
    </location>
</feature>
<dbReference type="AlphaFoldDB" id="A0A8S2Y1H6"/>
<organism evidence="1 2">
    <name type="scientific">Rotaria magnacalcarata</name>
    <dbReference type="NCBI Taxonomy" id="392030"/>
    <lineage>
        <taxon>Eukaryota</taxon>
        <taxon>Metazoa</taxon>
        <taxon>Spiralia</taxon>
        <taxon>Gnathifera</taxon>
        <taxon>Rotifera</taxon>
        <taxon>Eurotatoria</taxon>
        <taxon>Bdelloidea</taxon>
        <taxon>Philodinida</taxon>
        <taxon>Philodinidae</taxon>
        <taxon>Rotaria</taxon>
    </lineage>
</organism>
<evidence type="ECO:0000313" key="2">
    <source>
        <dbReference type="Proteomes" id="UP000676336"/>
    </source>
</evidence>
<comment type="caution">
    <text evidence="1">The sequence shown here is derived from an EMBL/GenBank/DDBJ whole genome shotgun (WGS) entry which is preliminary data.</text>
</comment>